<evidence type="ECO:0000256" key="3">
    <source>
        <dbReference type="ARBA" id="ARBA00007438"/>
    </source>
</evidence>
<dbReference type="GO" id="GO:0009328">
    <property type="term" value="C:phenylalanine-tRNA ligase complex"/>
    <property type="evidence" value="ECO:0007669"/>
    <property type="project" value="TreeGrafter"/>
</dbReference>
<dbReference type="SUPFAM" id="SSF46955">
    <property type="entry name" value="Putative DNA-binding domain"/>
    <property type="match status" value="2"/>
</dbReference>
<dbReference type="InterPro" id="IPR005147">
    <property type="entry name" value="tRNA_synthase_B5-dom"/>
</dbReference>
<dbReference type="InterPro" id="IPR009061">
    <property type="entry name" value="DNA-bd_dom_put_sf"/>
</dbReference>
<feature type="domain" description="B5" evidence="17">
    <location>
        <begin position="302"/>
        <end position="379"/>
    </location>
</feature>
<dbReference type="GO" id="GO:0005524">
    <property type="term" value="F:ATP binding"/>
    <property type="evidence" value="ECO:0007669"/>
    <property type="project" value="UniProtKB-KW"/>
</dbReference>
<dbReference type="InterPro" id="IPR040659">
    <property type="entry name" value="PhetRS_B1"/>
</dbReference>
<dbReference type="GeneTree" id="ENSGT00530000063489"/>
<dbReference type="GO" id="GO:0006432">
    <property type="term" value="P:phenylalanyl-tRNA aminoacylation"/>
    <property type="evidence" value="ECO:0007669"/>
    <property type="project" value="InterPro"/>
</dbReference>
<dbReference type="GO" id="GO:0000287">
    <property type="term" value="F:magnesium ion binding"/>
    <property type="evidence" value="ECO:0007669"/>
    <property type="project" value="InterPro"/>
</dbReference>
<accession>A0A8C4Q683</accession>
<reference evidence="18" key="1">
    <citation type="submission" date="2025-08" db="UniProtKB">
        <authorList>
            <consortium name="Ensembl"/>
        </authorList>
    </citation>
    <scope>IDENTIFICATION</scope>
</reference>
<evidence type="ECO:0000313" key="18">
    <source>
        <dbReference type="Ensembl" id="ENSEBUP00000010642.1"/>
    </source>
</evidence>
<evidence type="ECO:0000256" key="2">
    <source>
        <dbReference type="ARBA" id="ARBA00004496"/>
    </source>
</evidence>
<dbReference type="EC" id="6.1.1.20" evidence="5"/>
<evidence type="ECO:0000256" key="14">
    <source>
        <dbReference type="ARBA" id="ARBA00023146"/>
    </source>
</evidence>
<keyword evidence="7" id="KW-0963">Cytoplasm</keyword>
<dbReference type="FunFam" id="3.50.40.10:FF:000002">
    <property type="entry name" value="phenylalanine--tRNA ligase beta subunit"/>
    <property type="match status" value="1"/>
</dbReference>
<dbReference type="InterPro" id="IPR041616">
    <property type="entry name" value="PheRS_beta_core"/>
</dbReference>
<evidence type="ECO:0000256" key="15">
    <source>
        <dbReference type="ARBA" id="ARBA00033189"/>
    </source>
</evidence>
<evidence type="ECO:0000256" key="7">
    <source>
        <dbReference type="ARBA" id="ARBA00022490"/>
    </source>
</evidence>
<dbReference type="GO" id="GO:0003723">
    <property type="term" value="F:RNA binding"/>
    <property type="evidence" value="ECO:0007669"/>
    <property type="project" value="InterPro"/>
</dbReference>
<dbReference type="Gene3D" id="3.50.40.10">
    <property type="entry name" value="Phenylalanyl-trna Synthetase, Chain B, domain 3"/>
    <property type="match status" value="1"/>
</dbReference>
<comment type="cofactor">
    <cofactor evidence="1">
        <name>Mg(2+)</name>
        <dbReference type="ChEBI" id="CHEBI:18420"/>
    </cofactor>
</comment>
<dbReference type="FunFam" id="3.30.56.10:FF:000005">
    <property type="entry name" value="Phenylalanine--tRNA ligase beta subunit"/>
    <property type="match status" value="1"/>
</dbReference>
<dbReference type="Gene3D" id="3.30.56.10">
    <property type="match status" value="2"/>
</dbReference>
<evidence type="ECO:0000259" key="17">
    <source>
        <dbReference type="PROSITE" id="PS51483"/>
    </source>
</evidence>
<evidence type="ECO:0000256" key="1">
    <source>
        <dbReference type="ARBA" id="ARBA00001946"/>
    </source>
</evidence>
<reference evidence="18" key="2">
    <citation type="submission" date="2025-09" db="UniProtKB">
        <authorList>
            <consortium name="Ensembl"/>
        </authorList>
    </citation>
    <scope>IDENTIFICATION</scope>
</reference>
<dbReference type="InterPro" id="IPR004531">
    <property type="entry name" value="Phe-tRNA-synth_IIc_bsu_arc_euk"/>
</dbReference>
<dbReference type="InterPro" id="IPR045060">
    <property type="entry name" value="Phe-tRNA-ligase_IIc_bsu"/>
</dbReference>
<dbReference type="FunFam" id="3.30.56.10:FF:000003">
    <property type="entry name" value="Phenylalanine--tRNA ligase beta subunit"/>
    <property type="match status" value="1"/>
</dbReference>
<dbReference type="GO" id="GO:0004826">
    <property type="term" value="F:phenylalanine-tRNA ligase activity"/>
    <property type="evidence" value="ECO:0007669"/>
    <property type="project" value="UniProtKB-EC"/>
</dbReference>
<dbReference type="Pfam" id="PF18262">
    <property type="entry name" value="PhetRS_B1"/>
    <property type="match status" value="1"/>
</dbReference>
<dbReference type="CDD" id="cd00769">
    <property type="entry name" value="PheRS_beta_core"/>
    <property type="match status" value="1"/>
</dbReference>
<comment type="similarity">
    <text evidence="3">Belongs to the phenylalanyl-tRNA synthetase beta subunit family. Type 2 subfamily.</text>
</comment>
<evidence type="ECO:0000256" key="11">
    <source>
        <dbReference type="ARBA" id="ARBA00022840"/>
    </source>
</evidence>
<dbReference type="Proteomes" id="UP000694388">
    <property type="component" value="Unplaced"/>
</dbReference>
<comment type="catalytic activity">
    <reaction evidence="16">
        <text>tRNA(Phe) + L-phenylalanine + ATP = L-phenylalanyl-tRNA(Phe) + AMP + diphosphate + H(+)</text>
        <dbReference type="Rhea" id="RHEA:19413"/>
        <dbReference type="Rhea" id="RHEA-COMP:9668"/>
        <dbReference type="Rhea" id="RHEA-COMP:9699"/>
        <dbReference type="ChEBI" id="CHEBI:15378"/>
        <dbReference type="ChEBI" id="CHEBI:30616"/>
        <dbReference type="ChEBI" id="CHEBI:33019"/>
        <dbReference type="ChEBI" id="CHEBI:58095"/>
        <dbReference type="ChEBI" id="CHEBI:78442"/>
        <dbReference type="ChEBI" id="CHEBI:78531"/>
        <dbReference type="ChEBI" id="CHEBI:456215"/>
        <dbReference type="EC" id="6.1.1.20"/>
    </reaction>
</comment>
<dbReference type="Pfam" id="PF17759">
    <property type="entry name" value="tRNA_synthFbeta"/>
    <property type="match status" value="1"/>
</dbReference>
<evidence type="ECO:0000256" key="13">
    <source>
        <dbReference type="ARBA" id="ARBA00022917"/>
    </source>
</evidence>
<dbReference type="SMART" id="SM00873">
    <property type="entry name" value="B3_4"/>
    <property type="match status" value="1"/>
</dbReference>
<keyword evidence="13" id="KW-0648">Protein biosynthesis</keyword>
<sequence length="588" mass="65952">MPTVSVSREVLFEALGRSYTDEEFDDLCFEFGLELDEVTSEREQLQKQGEEHPADASDKVIYKIEVPANRYDLLCVEGLARALLVFKEKMDGPRYRCVQPPGGCHQRLIITSQTADVRPYAVAAVLRNINLTKESYNSFIELQEKLHQNICRKRTLVAIGTHDLDSVCGPFTYTARAPQEIHFRALNQSRELSAPELFSIYRTDSHLKHYLPIIENKALYPVIYDTNGVVLSMPPIINGDHSKISVNTRNIFIECTATDLTKAKIVLDVLVTMFSEYCDDQFSVEAAEVVEPDGTVEIYPKLPYRMESLSAEYINSWIGIRESPDSISKLLTRMCLRSEVIDNSDDLQVEVPPSRADILHACDIMEDAAVAYGFNNIPRSTPNTFTIAEQYPLNKLTDLLRSDIAAASYTEVLTFALCSREDIAERLLCPADPRTVHIANPKTADFQVARTSLIPGLLKTAAANKQMALPMRLFEISDVVLKDLVTDVGSRNERRLCALYCARISAFEAVHGLLDRVMQLLSTQPGRKPDEYHIRPAHVPTFFPGRCAEVVVGNQLVGTIGVLHPDVLAHFDLPFPCSTLEINIEPFL</sequence>
<evidence type="ECO:0000313" key="19">
    <source>
        <dbReference type="Proteomes" id="UP000694388"/>
    </source>
</evidence>
<dbReference type="OMA" id="FPGRCAN"/>
<dbReference type="Pfam" id="PF03484">
    <property type="entry name" value="B5"/>
    <property type="match status" value="1"/>
</dbReference>
<evidence type="ECO:0000256" key="12">
    <source>
        <dbReference type="ARBA" id="ARBA00022842"/>
    </source>
</evidence>
<organism evidence="18 19">
    <name type="scientific">Eptatretus burgeri</name>
    <name type="common">Inshore hagfish</name>
    <dbReference type="NCBI Taxonomy" id="7764"/>
    <lineage>
        <taxon>Eukaryota</taxon>
        <taxon>Metazoa</taxon>
        <taxon>Chordata</taxon>
        <taxon>Craniata</taxon>
        <taxon>Vertebrata</taxon>
        <taxon>Cyclostomata</taxon>
        <taxon>Myxini</taxon>
        <taxon>Myxiniformes</taxon>
        <taxon>Myxinidae</taxon>
        <taxon>Eptatretinae</taxon>
        <taxon>Eptatretus</taxon>
    </lineage>
</organism>
<dbReference type="SUPFAM" id="SSF56037">
    <property type="entry name" value="PheT/TilS domain"/>
    <property type="match status" value="1"/>
</dbReference>
<dbReference type="PANTHER" id="PTHR10947:SF0">
    <property type="entry name" value="PHENYLALANINE--TRNA LIGASE BETA SUBUNIT"/>
    <property type="match status" value="1"/>
</dbReference>
<dbReference type="Pfam" id="PF03483">
    <property type="entry name" value="B3_4"/>
    <property type="match status" value="1"/>
</dbReference>
<keyword evidence="14" id="KW-0030">Aminoacyl-tRNA synthetase</keyword>
<evidence type="ECO:0000256" key="9">
    <source>
        <dbReference type="ARBA" id="ARBA00022723"/>
    </source>
</evidence>
<name>A0A8C4Q683_EPTBU</name>
<evidence type="ECO:0000256" key="16">
    <source>
        <dbReference type="ARBA" id="ARBA00049255"/>
    </source>
</evidence>
<keyword evidence="8" id="KW-0436">Ligase</keyword>
<dbReference type="InterPro" id="IPR020825">
    <property type="entry name" value="Phe-tRNA_synthase-like_B3/B4"/>
</dbReference>
<proteinExistence type="inferred from homology"/>
<keyword evidence="9" id="KW-0479">Metal-binding</keyword>
<keyword evidence="10" id="KW-0547">Nucleotide-binding</keyword>
<dbReference type="InterPro" id="IPR045864">
    <property type="entry name" value="aa-tRNA-synth_II/BPL/LPL"/>
</dbReference>
<comment type="subunit">
    <text evidence="4">Tetramer of two alpha and two beta subunits.</text>
</comment>
<dbReference type="SUPFAM" id="SSF55681">
    <property type="entry name" value="Class II aaRS and biotin synthetases"/>
    <property type="match status" value="1"/>
</dbReference>
<protein>
    <recommendedName>
        <fullName evidence="6">Phenylalanine--tRNA ligase beta subunit</fullName>
        <ecNumber evidence="5">6.1.1.20</ecNumber>
    </recommendedName>
    <alternativeName>
        <fullName evidence="15">Phenylalanyl-tRNA synthetase beta subunit</fullName>
    </alternativeName>
</protein>
<keyword evidence="11" id="KW-0067">ATP-binding</keyword>
<comment type="subcellular location">
    <subcellularLocation>
        <location evidence="2">Cytoplasm</location>
    </subcellularLocation>
</comment>
<evidence type="ECO:0000256" key="4">
    <source>
        <dbReference type="ARBA" id="ARBA00011209"/>
    </source>
</evidence>
<dbReference type="PROSITE" id="PS51483">
    <property type="entry name" value="B5"/>
    <property type="match status" value="1"/>
</dbReference>
<dbReference type="Gene3D" id="3.30.930.10">
    <property type="entry name" value="Bira Bifunctional Protein, Domain 2"/>
    <property type="match status" value="1"/>
</dbReference>
<evidence type="ECO:0000256" key="8">
    <source>
        <dbReference type="ARBA" id="ARBA00022598"/>
    </source>
</evidence>
<keyword evidence="12" id="KW-0460">Magnesium</keyword>
<dbReference type="PANTHER" id="PTHR10947">
    <property type="entry name" value="PHENYLALANYL-TRNA SYNTHETASE BETA CHAIN AND LEUCINE-RICH REPEAT-CONTAINING PROTEIN 47"/>
    <property type="match status" value="1"/>
</dbReference>
<dbReference type="AlphaFoldDB" id="A0A8C4Q683"/>
<evidence type="ECO:0000256" key="10">
    <source>
        <dbReference type="ARBA" id="ARBA00022741"/>
    </source>
</evidence>
<evidence type="ECO:0000256" key="6">
    <source>
        <dbReference type="ARBA" id="ARBA00017032"/>
    </source>
</evidence>
<evidence type="ECO:0000256" key="5">
    <source>
        <dbReference type="ARBA" id="ARBA00012814"/>
    </source>
</evidence>
<dbReference type="Ensembl" id="ENSEBUT00000011193.1">
    <property type="protein sequence ID" value="ENSEBUP00000010642.1"/>
    <property type="gene ID" value="ENSEBUG00000006846.1"/>
</dbReference>
<keyword evidence="19" id="KW-1185">Reference proteome</keyword>
<dbReference type="FunFam" id="3.30.930.10:FF:000032">
    <property type="entry name" value="Phenylalanine--tRNA ligase beta subunit"/>
    <property type="match status" value="1"/>
</dbReference>
<dbReference type="InterPro" id="IPR005146">
    <property type="entry name" value="B3/B4_tRNA-bd"/>
</dbReference>
<dbReference type="SMART" id="SM00874">
    <property type="entry name" value="B5"/>
    <property type="match status" value="1"/>
</dbReference>
<dbReference type="NCBIfam" id="TIGR00471">
    <property type="entry name" value="pheT_arch"/>
    <property type="match status" value="1"/>
</dbReference>